<accession>A0ABW6ILX1</accession>
<dbReference type="InterPro" id="IPR050766">
    <property type="entry name" value="Bact_Lucif_Oxidored"/>
</dbReference>
<dbReference type="Pfam" id="PF00296">
    <property type="entry name" value="Bac_luciferase"/>
    <property type="match status" value="1"/>
</dbReference>
<feature type="domain" description="Luciferase-like" evidence="1">
    <location>
        <begin position="1"/>
        <end position="317"/>
    </location>
</feature>
<protein>
    <submittedName>
        <fullName evidence="2">LLM class flavin-dependent oxidoreductase</fullName>
        <ecNumber evidence="2">1.-.-.-</ecNumber>
    </submittedName>
</protein>
<sequence length="354" mass="39301">MEFSLFYFSGDGSKVQTDSYQLMIESAKFADQHGFSALWMPERHFHPFGGLYPNPSVTGAAMAMITKHLQLRAGSVVMPLHHPARVAEEWAVVDNLSQGRVAIAFASGWTIDDFVLSTESYSDRKVGMWRGIEMVQKLWRGDSVEMKAASGKDVQIATFPRPLQPQLTPWIVCQSPSTYIEAGKRGGNVLTSLLSGTLDEVAQQIALYRQARQEHGHDPQQGKVAMMLHTFVGEDFDTVKAQVREPFCNYLKTHLNLLEHLARGLNLKIDLKSLSPADIDSLLIFAYEGWLKGRTLIGSPATCLPMIERLRQAGVDEVACLIDFNPNFEQVMAALPHLNALKAQCQPLTMAALS</sequence>
<dbReference type="InterPro" id="IPR036661">
    <property type="entry name" value="Luciferase-like_sf"/>
</dbReference>
<dbReference type="GO" id="GO:0016491">
    <property type="term" value="F:oxidoreductase activity"/>
    <property type="evidence" value="ECO:0007669"/>
    <property type="project" value="UniProtKB-KW"/>
</dbReference>
<dbReference type="EMBL" id="JBHZOL010000117">
    <property type="protein sequence ID" value="MFE4108592.1"/>
    <property type="molecule type" value="Genomic_DNA"/>
</dbReference>
<dbReference type="SUPFAM" id="SSF51679">
    <property type="entry name" value="Bacterial luciferase-like"/>
    <property type="match status" value="1"/>
</dbReference>
<keyword evidence="3" id="KW-1185">Reference proteome</keyword>
<evidence type="ECO:0000313" key="2">
    <source>
        <dbReference type="EMBL" id="MFE4108592.1"/>
    </source>
</evidence>
<dbReference type="Proteomes" id="UP001600165">
    <property type="component" value="Unassembled WGS sequence"/>
</dbReference>
<gene>
    <name evidence="2" type="ORF">ACFVKH_20135</name>
</gene>
<dbReference type="RefSeq" id="WP_377968217.1">
    <property type="nucleotide sequence ID" value="NZ_JBHZOL010000117.1"/>
</dbReference>
<dbReference type="PANTHER" id="PTHR30137">
    <property type="entry name" value="LUCIFERASE-LIKE MONOOXYGENASE"/>
    <property type="match status" value="1"/>
</dbReference>
<comment type="caution">
    <text evidence="2">The sequence shown here is derived from an EMBL/GenBank/DDBJ whole genome shotgun (WGS) entry which is preliminary data.</text>
</comment>
<organism evidence="2 3">
    <name type="scientific">Almyronema epifaneia S1</name>
    <dbReference type="NCBI Taxonomy" id="2991925"/>
    <lineage>
        <taxon>Bacteria</taxon>
        <taxon>Bacillati</taxon>
        <taxon>Cyanobacteriota</taxon>
        <taxon>Cyanophyceae</taxon>
        <taxon>Nodosilineales</taxon>
        <taxon>Nodosilineaceae</taxon>
        <taxon>Almyronema</taxon>
        <taxon>Almyronema epifaneia</taxon>
    </lineage>
</organism>
<dbReference type="EC" id="1.-.-.-" evidence="2"/>
<dbReference type="InterPro" id="IPR011251">
    <property type="entry name" value="Luciferase-like_dom"/>
</dbReference>
<evidence type="ECO:0000259" key="1">
    <source>
        <dbReference type="Pfam" id="PF00296"/>
    </source>
</evidence>
<name>A0ABW6ILX1_9CYAN</name>
<dbReference type="NCBIfam" id="TIGR04020">
    <property type="entry name" value="seco_metab_LLM"/>
    <property type="match status" value="1"/>
</dbReference>
<evidence type="ECO:0000313" key="3">
    <source>
        <dbReference type="Proteomes" id="UP001600165"/>
    </source>
</evidence>
<dbReference type="Gene3D" id="3.20.20.30">
    <property type="entry name" value="Luciferase-like domain"/>
    <property type="match status" value="1"/>
</dbReference>
<dbReference type="InterPro" id="IPR024011">
    <property type="entry name" value="Biosynth_lucif-like_mOase_dom"/>
</dbReference>
<proteinExistence type="predicted"/>
<dbReference type="PANTHER" id="PTHR30137:SF6">
    <property type="entry name" value="LUCIFERASE-LIKE MONOOXYGENASE"/>
    <property type="match status" value="1"/>
</dbReference>
<keyword evidence="2" id="KW-0560">Oxidoreductase</keyword>
<reference evidence="2 3" key="1">
    <citation type="submission" date="2024-10" db="EMBL/GenBank/DDBJ databases">
        <authorList>
            <person name="Ratan Roy A."/>
            <person name="Morales Sandoval P.H."/>
            <person name="De Los Santos Villalobos S."/>
            <person name="Chakraborty S."/>
            <person name="Mukherjee J."/>
        </authorList>
    </citation>
    <scope>NUCLEOTIDE SEQUENCE [LARGE SCALE GENOMIC DNA]</scope>
    <source>
        <strain evidence="2 3">S1</strain>
    </source>
</reference>